<evidence type="ECO:0000256" key="5">
    <source>
        <dbReference type="ARBA" id="ARBA00011738"/>
    </source>
</evidence>
<evidence type="ECO:0000256" key="1">
    <source>
        <dbReference type="ARBA" id="ARBA00000868"/>
    </source>
</evidence>
<dbReference type="InterPro" id="IPR050120">
    <property type="entry name" value="Adenine_PRTase"/>
</dbReference>
<organism evidence="13 14">
    <name type="scientific">Sunxiuqinia elliptica</name>
    <dbReference type="NCBI Taxonomy" id="655355"/>
    <lineage>
        <taxon>Bacteria</taxon>
        <taxon>Pseudomonadati</taxon>
        <taxon>Bacteroidota</taxon>
        <taxon>Bacteroidia</taxon>
        <taxon>Marinilabiliales</taxon>
        <taxon>Prolixibacteraceae</taxon>
        <taxon>Sunxiuqinia</taxon>
    </lineage>
</organism>
<dbReference type="SUPFAM" id="SSF53271">
    <property type="entry name" value="PRTase-like"/>
    <property type="match status" value="1"/>
</dbReference>
<dbReference type="NCBIfam" id="NF002634">
    <property type="entry name" value="PRK02304.1-3"/>
    <property type="match status" value="1"/>
</dbReference>
<dbReference type="GO" id="GO:0005737">
    <property type="term" value="C:cytoplasm"/>
    <property type="evidence" value="ECO:0007669"/>
    <property type="project" value="UniProtKB-SubCell"/>
</dbReference>
<evidence type="ECO:0000256" key="7">
    <source>
        <dbReference type="ARBA" id="ARBA00022490"/>
    </source>
</evidence>
<feature type="domain" description="Phosphoribosyltransferase" evidence="12">
    <location>
        <begin position="28"/>
        <end position="148"/>
    </location>
</feature>
<protein>
    <recommendedName>
        <fullName evidence="6 11">Adenine phosphoribosyltransferase</fullName>
        <shortName evidence="11">APRT</shortName>
        <ecNumber evidence="6 11">2.4.2.7</ecNumber>
    </recommendedName>
</protein>
<evidence type="ECO:0000256" key="2">
    <source>
        <dbReference type="ARBA" id="ARBA00004496"/>
    </source>
</evidence>
<dbReference type="GO" id="GO:0006168">
    <property type="term" value="P:adenine salvage"/>
    <property type="evidence" value="ECO:0007669"/>
    <property type="project" value="InterPro"/>
</dbReference>
<dbReference type="AlphaFoldDB" id="A0A1I2BDC7"/>
<evidence type="ECO:0000256" key="8">
    <source>
        <dbReference type="ARBA" id="ARBA00022676"/>
    </source>
</evidence>
<dbReference type="STRING" id="655355.SAMN05216283_101359"/>
<keyword evidence="10 11" id="KW-0660">Purine salvage</keyword>
<accession>A0A1I2BDC7</accession>
<proteinExistence type="inferred from homology"/>
<keyword evidence="14" id="KW-1185">Reference proteome</keyword>
<comment type="pathway">
    <text evidence="3 11">Purine metabolism; AMP biosynthesis via salvage pathway; AMP from adenine: step 1/1.</text>
</comment>
<dbReference type="FunFam" id="3.40.50.2020:FF:000021">
    <property type="entry name" value="Adenine phosphoribosyltransferase"/>
    <property type="match status" value="1"/>
</dbReference>
<dbReference type="PANTHER" id="PTHR11776:SF7">
    <property type="entry name" value="PHOSPHORIBOSYLTRANSFERASE DOMAIN-CONTAINING PROTEIN"/>
    <property type="match status" value="1"/>
</dbReference>
<dbReference type="GO" id="GO:0006166">
    <property type="term" value="P:purine ribonucleoside salvage"/>
    <property type="evidence" value="ECO:0007669"/>
    <property type="project" value="UniProtKB-UniRule"/>
</dbReference>
<keyword evidence="9 11" id="KW-0808">Transferase</keyword>
<dbReference type="CDD" id="cd06223">
    <property type="entry name" value="PRTases_typeI"/>
    <property type="match status" value="1"/>
</dbReference>
<comment type="function">
    <text evidence="11">Catalyzes a salvage reaction resulting in the formation of AMP, that is energically less costly than de novo synthesis.</text>
</comment>
<evidence type="ECO:0000256" key="10">
    <source>
        <dbReference type="ARBA" id="ARBA00022726"/>
    </source>
</evidence>
<name>A0A1I2BDC7_9BACT</name>
<reference evidence="13 14" key="1">
    <citation type="submission" date="2016-10" db="EMBL/GenBank/DDBJ databases">
        <authorList>
            <person name="de Groot N.N."/>
        </authorList>
    </citation>
    <scope>NUCLEOTIDE SEQUENCE [LARGE SCALE GENOMIC DNA]</scope>
    <source>
        <strain evidence="13 14">CGMCC 1.9156</strain>
    </source>
</reference>
<dbReference type="Gene3D" id="3.40.50.2020">
    <property type="match status" value="1"/>
</dbReference>
<dbReference type="EC" id="2.4.2.7" evidence="6 11"/>
<dbReference type="EMBL" id="FONW01000001">
    <property type="protein sequence ID" value="SFE53160.1"/>
    <property type="molecule type" value="Genomic_DNA"/>
</dbReference>
<gene>
    <name evidence="11" type="primary">apt</name>
    <name evidence="13" type="ORF">SAMN05216283_101359</name>
</gene>
<dbReference type="NCBIfam" id="NF002636">
    <property type="entry name" value="PRK02304.1-5"/>
    <property type="match status" value="1"/>
</dbReference>
<evidence type="ECO:0000256" key="6">
    <source>
        <dbReference type="ARBA" id="ARBA00011893"/>
    </source>
</evidence>
<dbReference type="InterPro" id="IPR005764">
    <property type="entry name" value="Ade_phspho_trans"/>
</dbReference>
<comment type="subcellular location">
    <subcellularLocation>
        <location evidence="2 11">Cytoplasm</location>
    </subcellularLocation>
</comment>
<evidence type="ECO:0000256" key="3">
    <source>
        <dbReference type="ARBA" id="ARBA00004659"/>
    </source>
</evidence>
<dbReference type="GO" id="GO:0044209">
    <property type="term" value="P:AMP salvage"/>
    <property type="evidence" value="ECO:0007669"/>
    <property type="project" value="UniProtKB-UniRule"/>
</dbReference>
<dbReference type="RefSeq" id="WP_093918105.1">
    <property type="nucleotide sequence ID" value="NZ_FONW01000001.1"/>
</dbReference>
<dbReference type="InterPro" id="IPR029057">
    <property type="entry name" value="PRTase-like"/>
</dbReference>
<keyword evidence="8 11" id="KW-0328">Glycosyltransferase</keyword>
<evidence type="ECO:0000256" key="11">
    <source>
        <dbReference type="HAMAP-Rule" id="MF_00004"/>
    </source>
</evidence>
<dbReference type="UniPathway" id="UPA00588">
    <property type="reaction ID" value="UER00646"/>
</dbReference>
<evidence type="ECO:0000256" key="4">
    <source>
        <dbReference type="ARBA" id="ARBA00008391"/>
    </source>
</evidence>
<dbReference type="Proteomes" id="UP000198964">
    <property type="component" value="Unassembled WGS sequence"/>
</dbReference>
<dbReference type="PANTHER" id="PTHR11776">
    <property type="entry name" value="ADENINE PHOSPHORIBOSYLTRANSFERASE"/>
    <property type="match status" value="1"/>
</dbReference>
<keyword evidence="7 11" id="KW-0963">Cytoplasm</keyword>
<dbReference type="GO" id="GO:0003999">
    <property type="term" value="F:adenine phosphoribosyltransferase activity"/>
    <property type="evidence" value="ECO:0007669"/>
    <property type="project" value="UniProtKB-UniRule"/>
</dbReference>
<comment type="similarity">
    <text evidence="4 11">Belongs to the purine/pyrimidine phosphoribosyltransferase family.</text>
</comment>
<dbReference type="Pfam" id="PF00156">
    <property type="entry name" value="Pribosyltran"/>
    <property type="match status" value="1"/>
</dbReference>
<evidence type="ECO:0000313" key="14">
    <source>
        <dbReference type="Proteomes" id="UP000198964"/>
    </source>
</evidence>
<dbReference type="NCBIfam" id="TIGR01090">
    <property type="entry name" value="apt"/>
    <property type="match status" value="1"/>
</dbReference>
<dbReference type="InterPro" id="IPR000836">
    <property type="entry name" value="PRTase_dom"/>
</dbReference>
<dbReference type="HAMAP" id="MF_00004">
    <property type="entry name" value="Aden_phosphoribosyltr"/>
    <property type="match status" value="1"/>
</dbReference>
<evidence type="ECO:0000313" key="13">
    <source>
        <dbReference type="EMBL" id="SFE53160.1"/>
    </source>
</evidence>
<sequence>MNLKETIREIPDYPEKGISFKDITTMLKDSEAFKEVVNQVHENFRDKGITKIVSLESRGFIVGGAVAYLLDAGFVPVRKKGKLPAETVTESYELEYGSDQIEMHLDALTEDDVVLIHDDLLATGGTALAALNLVEKMKVKKVYFSFICDLKFISNGKKDQLSKYETHTLVEY</sequence>
<evidence type="ECO:0000256" key="9">
    <source>
        <dbReference type="ARBA" id="ARBA00022679"/>
    </source>
</evidence>
<evidence type="ECO:0000259" key="12">
    <source>
        <dbReference type="Pfam" id="PF00156"/>
    </source>
</evidence>
<comment type="catalytic activity">
    <reaction evidence="1 11">
        <text>AMP + diphosphate = 5-phospho-alpha-D-ribose 1-diphosphate + adenine</text>
        <dbReference type="Rhea" id="RHEA:16609"/>
        <dbReference type="ChEBI" id="CHEBI:16708"/>
        <dbReference type="ChEBI" id="CHEBI:33019"/>
        <dbReference type="ChEBI" id="CHEBI:58017"/>
        <dbReference type="ChEBI" id="CHEBI:456215"/>
        <dbReference type="EC" id="2.4.2.7"/>
    </reaction>
</comment>
<comment type="subunit">
    <text evidence="5 11">Homodimer.</text>
</comment>